<protein>
    <recommendedName>
        <fullName evidence="3">Lipoprotein</fullName>
    </recommendedName>
</protein>
<keyword evidence="2" id="KW-1185">Reference proteome</keyword>
<dbReference type="EMBL" id="AGUF01000082">
    <property type="protein sequence ID" value="EHK63381.1"/>
    <property type="molecule type" value="Genomic_DNA"/>
</dbReference>
<evidence type="ECO:0000313" key="1">
    <source>
        <dbReference type="EMBL" id="EHK63381.1"/>
    </source>
</evidence>
<name>H0FEE5_9BURK</name>
<dbReference type="PATRIC" id="fig|477184.5.peg.5061"/>
<evidence type="ECO:0008006" key="3">
    <source>
        <dbReference type="Google" id="ProtNLM"/>
    </source>
</evidence>
<reference evidence="1 2" key="1">
    <citation type="journal article" date="2012" name="J. Bacteriol.">
        <title>Genome sequence of the highly efficient arsenite-oxidizing bacterium Achromobacter arsenitoxydans SY8.</title>
        <authorList>
            <person name="Li X."/>
            <person name="Hu Y."/>
            <person name="Gong J."/>
            <person name="Lin Y."/>
            <person name="Johnstone L."/>
            <person name="Rensing C."/>
            <person name="Wang G."/>
        </authorList>
    </citation>
    <scope>NUCLEOTIDE SEQUENCE [LARGE SCALE GENOMIC DNA]</scope>
    <source>
        <strain evidence="1 2">SY8</strain>
    </source>
</reference>
<dbReference type="AlphaFoldDB" id="H0FEE5"/>
<dbReference type="RefSeq" id="WP_008167878.1">
    <property type="nucleotide sequence ID" value="NZ_AGUF01000082.1"/>
</dbReference>
<proteinExistence type="predicted"/>
<dbReference type="OrthoDB" id="9135709at2"/>
<evidence type="ECO:0000313" key="2">
    <source>
        <dbReference type="Proteomes" id="UP000003113"/>
    </source>
</evidence>
<organism evidence="1 2">
    <name type="scientific">Achromobacter arsenitoxydans SY8</name>
    <dbReference type="NCBI Taxonomy" id="477184"/>
    <lineage>
        <taxon>Bacteria</taxon>
        <taxon>Pseudomonadati</taxon>
        <taxon>Pseudomonadota</taxon>
        <taxon>Betaproteobacteria</taxon>
        <taxon>Burkholderiales</taxon>
        <taxon>Alcaligenaceae</taxon>
        <taxon>Achromobacter</taxon>
    </lineage>
</organism>
<comment type="caution">
    <text evidence="1">The sequence shown here is derived from an EMBL/GenBank/DDBJ whole genome shotgun (WGS) entry which is preliminary data.</text>
</comment>
<gene>
    <name evidence="1" type="ORF">KYC_25783</name>
</gene>
<accession>H0FEE5</accession>
<sequence length="200" mass="22192">MKAVAVFFIAGILGGCALPNSQRVNQQKVDSDNVETFCANAWADTRLDPIKAKLPAKVQDATLPQLADPSLPTPAEQQAISDFDPVMAQCFDMRRAYLQAYTPGVVVATFDALRADSKALRAQLWAKKISFGQYNTAALRLVTESQKAMQAELDKARQFAAQQQAQRDQNMMLMMPYMNPPMPRTTDCYRYGNSVSCTTR</sequence>
<dbReference type="Proteomes" id="UP000003113">
    <property type="component" value="Unassembled WGS sequence"/>
</dbReference>
<dbReference type="PROSITE" id="PS51257">
    <property type="entry name" value="PROKAR_LIPOPROTEIN"/>
    <property type="match status" value="1"/>
</dbReference>